<evidence type="ECO:0000313" key="2">
    <source>
        <dbReference type="EMBL" id="CRZ34183.1"/>
    </source>
</evidence>
<dbReference type="InterPro" id="IPR045087">
    <property type="entry name" value="Cu-oxidase_fam"/>
</dbReference>
<accession>A0A0H5SV36</accession>
<dbReference type="PANTHER" id="PTHR48267:SF1">
    <property type="entry name" value="BILIRUBIN OXIDASE"/>
    <property type="match status" value="1"/>
</dbReference>
<protein>
    <submittedName>
        <fullName evidence="2">Uncharacterized protein</fullName>
    </submittedName>
</protein>
<gene>
    <name evidence="2" type="ORF">HHT355_0980</name>
</gene>
<comment type="similarity">
    <text evidence="1">Belongs to the multicopper oxidase family.</text>
</comment>
<dbReference type="AlphaFoldDB" id="A0A0H5SV36"/>
<dbReference type="EMBL" id="CVTD020000012">
    <property type="protein sequence ID" value="CRZ34183.1"/>
    <property type="molecule type" value="Genomic_DNA"/>
</dbReference>
<organism evidence="2 3">
    <name type="scientific">Herbinix hemicellulosilytica</name>
    <dbReference type="NCBI Taxonomy" id="1564487"/>
    <lineage>
        <taxon>Bacteria</taxon>
        <taxon>Bacillati</taxon>
        <taxon>Bacillota</taxon>
        <taxon>Clostridia</taxon>
        <taxon>Lachnospirales</taxon>
        <taxon>Lachnospiraceae</taxon>
        <taxon>Herbinix</taxon>
    </lineage>
</organism>
<evidence type="ECO:0000256" key="1">
    <source>
        <dbReference type="ARBA" id="ARBA00010609"/>
    </source>
</evidence>
<evidence type="ECO:0000313" key="3">
    <source>
        <dbReference type="Proteomes" id="UP000236497"/>
    </source>
</evidence>
<dbReference type="Proteomes" id="UP000236497">
    <property type="component" value="Unassembled WGS sequence"/>
</dbReference>
<dbReference type="InterPro" id="IPR008972">
    <property type="entry name" value="Cupredoxin"/>
</dbReference>
<reference evidence="2 3" key="1">
    <citation type="submission" date="2015-06" db="EMBL/GenBank/DDBJ databases">
        <authorList>
            <person name="Wibberg Daniel"/>
        </authorList>
    </citation>
    <scope>NUCLEOTIDE SEQUENCE [LARGE SCALE GENOMIC DNA]</scope>
    <source>
        <strain evidence="2 3">T3/55T</strain>
    </source>
</reference>
<dbReference type="Gene3D" id="2.60.40.420">
    <property type="entry name" value="Cupredoxins - blue copper proteins"/>
    <property type="match status" value="2"/>
</dbReference>
<dbReference type="PANTHER" id="PTHR48267">
    <property type="entry name" value="CUPREDOXIN SUPERFAMILY PROTEIN"/>
    <property type="match status" value="1"/>
</dbReference>
<dbReference type="CDD" id="cd13868">
    <property type="entry name" value="CuRO_2_CotA_like"/>
    <property type="match status" value="1"/>
</dbReference>
<keyword evidence="3" id="KW-1185">Reference proteome</keyword>
<dbReference type="SUPFAM" id="SSF49503">
    <property type="entry name" value="Cupredoxins"/>
    <property type="match status" value="1"/>
</dbReference>
<proteinExistence type="inferred from homology"/>
<sequence>MKERGCFILAESSKIITFYFNRGIKNFIYPAYFKIDKIKKKKKEILDSSTIPKFINRLDKPYIYHAIPVKKQFKSKTGSKKIIREYLYFINITEFDHQILPEGFPKTPVIGCTSLIKESKTGKIRYAKMFPGGTFEVLRNSPVSIRWGKSYSNIIKMYLPGFNKTEIPEGKKYERKIDRCKNNLIPAIYWYHAKDTEGKNKVYNGPLGFYLIKANKNQLYNIRHVDFPADKYIYPLIIQDCSFYTDGSFVLPDRDEKFFGDAIIVNGKVWPNLNVERRQYRFYILNASHSRVYNLKLSNGMDFILVGREKGLLASPVKSKEILLAPGERADVLIDFSRIPTGTKILMINDAKIPYPNGDLPDPKTTGQILRFTVPENEILSIAPMKLPEKFL</sequence>
<dbReference type="RefSeq" id="WP_103202307.1">
    <property type="nucleotide sequence ID" value="NZ_CVTD020000012.1"/>
</dbReference>
<dbReference type="OrthoDB" id="9757546at2"/>
<name>A0A0H5SV36_HERHM</name>